<dbReference type="Proteomes" id="UP000063718">
    <property type="component" value="Unassembled WGS sequence"/>
</dbReference>
<sequence>MISAKVETVICRLPGEVGLNFLIAIPVLSF</sequence>
<proteinExistence type="predicted"/>
<organism evidence="1">
    <name type="scientific">Moorella thermoacetica Y72</name>
    <dbReference type="NCBI Taxonomy" id="1325331"/>
    <lineage>
        <taxon>Bacteria</taxon>
        <taxon>Bacillati</taxon>
        <taxon>Bacillota</taxon>
        <taxon>Clostridia</taxon>
        <taxon>Neomoorellales</taxon>
        <taxon>Neomoorellaceae</taxon>
        <taxon>Neomoorella</taxon>
    </lineage>
</organism>
<protein>
    <submittedName>
        <fullName evidence="1">Uncharacterized protein</fullName>
    </submittedName>
</protein>
<reference evidence="1" key="1">
    <citation type="journal article" date="2014" name="Gene">
        <title>Genome-guided analysis of transformation efficiency and carbon dioxide assimilation by Moorella thermoacetica Y72.</title>
        <authorList>
            <person name="Tsukahara K."/>
            <person name="Kita A."/>
            <person name="Nakashimada Y."/>
            <person name="Hoshino T."/>
            <person name="Murakami K."/>
        </authorList>
    </citation>
    <scope>NUCLEOTIDE SEQUENCE [LARGE SCALE GENOMIC DNA]</scope>
    <source>
        <strain evidence="1">Y72</strain>
    </source>
</reference>
<dbReference type="EMBL" id="DF238840">
    <property type="protein sequence ID" value="GAF25693.1"/>
    <property type="molecule type" value="Genomic_DNA"/>
</dbReference>
<evidence type="ECO:0000313" key="1">
    <source>
        <dbReference type="EMBL" id="GAF25693.1"/>
    </source>
</evidence>
<dbReference type="AlphaFoldDB" id="A0A0S6UBY7"/>
<gene>
    <name evidence="1" type="ORF">MTY_1029</name>
</gene>
<accession>A0A0S6UBY7</accession>
<name>A0A0S6UBY7_NEOTH</name>